<sequence>MAEQNLLEIFQQNYEEIISIQKKRRLVSCKTSQAKFNCKLKSFFSDTHNGSQSCICPARFTGTHCDRCAQYGPKIQPYPDSRHSQKFASTLTKVFAQSKSRPLLLGSKVSLLTSNSV</sequence>
<protein>
    <submittedName>
        <fullName evidence="3">EGF-like domain-containing protein</fullName>
    </submittedName>
</protein>
<dbReference type="AlphaFoldDB" id="A0A914RE42"/>
<dbReference type="WBParaSite" id="PEQ_0000301101-mRNA-1">
    <property type="protein sequence ID" value="PEQ_0000301101-mRNA-1"/>
    <property type="gene ID" value="PEQ_0000301101"/>
</dbReference>
<dbReference type="Proteomes" id="UP000887564">
    <property type="component" value="Unplaced"/>
</dbReference>
<dbReference type="PROSITE" id="PS00022">
    <property type="entry name" value="EGF_1"/>
    <property type="match status" value="1"/>
</dbReference>
<organism evidence="2 3">
    <name type="scientific">Parascaris equorum</name>
    <name type="common">Equine roundworm</name>
    <dbReference type="NCBI Taxonomy" id="6256"/>
    <lineage>
        <taxon>Eukaryota</taxon>
        <taxon>Metazoa</taxon>
        <taxon>Ecdysozoa</taxon>
        <taxon>Nematoda</taxon>
        <taxon>Chromadorea</taxon>
        <taxon>Rhabditida</taxon>
        <taxon>Spirurina</taxon>
        <taxon>Ascaridomorpha</taxon>
        <taxon>Ascaridoidea</taxon>
        <taxon>Ascarididae</taxon>
        <taxon>Parascaris</taxon>
    </lineage>
</organism>
<reference evidence="3" key="1">
    <citation type="submission" date="2022-11" db="UniProtKB">
        <authorList>
            <consortium name="WormBaseParasite"/>
        </authorList>
    </citation>
    <scope>IDENTIFICATION</scope>
</reference>
<feature type="domain" description="EGF-like" evidence="1">
    <location>
        <begin position="54"/>
        <end position="65"/>
    </location>
</feature>
<accession>A0A914RE42</accession>
<evidence type="ECO:0000313" key="2">
    <source>
        <dbReference type="Proteomes" id="UP000887564"/>
    </source>
</evidence>
<dbReference type="InterPro" id="IPR000742">
    <property type="entry name" value="EGF"/>
</dbReference>
<proteinExistence type="predicted"/>
<evidence type="ECO:0000313" key="3">
    <source>
        <dbReference type="WBParaSite" id="PEQ_0000301101-mRNA-1"/>
    </source>
</evidence>
<name>A0A914RE42_PAREQ</name>
<evidence type="ECO:0000259" key="1">
    <source>
        <dbReference type="PROSITE" id="PS00022"/>
    </source>
</evidence>
<keyword evidence="2" id="KW-1185">Reference proteome</keyword>